<evidence type="ECO:0000313" key="2">
    <source>
        <dbReference type="EMBL" id="CAJ1376442.1"/>
    </source>
</evidence>
<comment type="caution">
    <text evidence="2">The sequence shown here is derived from an EMBL/GenBank/DDBJ whole genome shotgun (WGS) entry which is preliminary data.</text>
</comment>
<name>A0AA36MRF3_9DINO</name>
<protein>
    <submittedName>
        <fullName evidence="2">Uncharacterized protein</fullName>
    </submittedName>
</protein>
<feature type="transmembrane region" description="Helical" evidence="1">
    <location>
        <begin position="95"/>
        <end position="119"/>
    </location>
</feature>
<evidence type="ECO:0000313" key="3">
    <source>
        <dbReference type="Proteomes" id="UP001178507"/>
    </source>
</evidence>
<feature type="transmembrane region" description="Helical" evidence="1">
    <location>
        <begin position="262"/>
        <end position="284"/>
    </location>
</feature>
<feature type="transmembrane region" description="Helical" evidence="1">
    <location>
        <begin position="67"/>
        <end position="89"/>
    </location>
</feature>
<keyword evidence="1" id="KW-1133">Transmembrane helix</keyword>
<accession>A0AA36MRF3</accession>
<dbReference type="AlphaFoldDB" id="A0AA36MRF3"/>
<organism evidence="2 3">
    <name type="scientific">Effrenium voratum</name>
    <dbReference type="NCBI Taxonomy" id="2562239"/>
    <lineage>
        <taxon>Eukaryota</taxon>
        <taxon>Sar</taxon>
        <taxon>Alveolata</taxon>
        <taxon>Dinophyceae</taxon>
        <taxon>Suessiales</taxon>
        <taxon>Symbiodiniaceae</taxon>
        <taxon>Effrenium</taxon>
    </lineage>
</organism>
<reference evidence="2" key="1">
    <citation type="submission" date="2023-08" db="EMBL/GenBank/DDBJ databases">
        <authorList>
            <person name="Chen Y."/>
            <person name="Shah S."/>
            <person name="Dougan E. K."/>
            <person name="Thang M."/>
            <person name="Chan C."/>
        </authorList>
    </citation>
    <scope>NUCLEOTIDE SEQUENCE</scope>
</reference>
<keyword evidence="1" id="KW-0812">Transmembrane</keyword>
<feature type="transmembrane region" description="Helical" evidence="1">
    <location>
        <begin position="335"/>
        <end position="352"/>
    </location>
</feature>
<keyword evidence="1" id="KW-0472">Membrane</keyword>
<dbReference type="Proteomes" id="UP001178507">
    <property type="component" value="Unassembled WGS sequence"/>
</dbReference>
<evidence type="ECO:0000256" key="1">
    <source>
        <dbReference type="SAM" id="Phobius"/>
    </source>
</evidence>
<proteinExistence type="predicted"/>
<feature type="transmembrane region" description="Helical" evidence="1">
    <location>
        <begin position="624"/>
        <end position="646"/>
    </location>
</feature>
<dbReference type="EMBL" id="CAUJNA010000395">
    <property type="protein sequence ID" value="CAJ1376442.1"/>
    <property type="molecule type" value="Genomic_DNA"/>
</dbReference>
<feature type="transmembrane region" description="Helical" evidence="1">
    <location>
        <begin position="304"/>
        <end position="323"/>
    </location>
</feature>
<keyword evidence="3" id="KW-1185">Reference proteome</keyword>
<feature type="transmembrane region" description="Helical" evidence="1">
    <location>
        <begin position="372"/>
        <end position="395"/>
    </location>
</feature>
<sequence length="986" mass="111453">MFAAGIASVVAAGAYAYTYNLKRFHFNADQRQECMHHFQDMRIELWKLFREDVRDVFELTRANMDNYMVIGVLIIASVMNFMAVGYPTFPMEPPWLLVIWNNSVFSCVIFGMVGVWLAMHGSIAATSASTKILTQAVRPPVASLLEIQGAMRIQEEYESGGLQNYLQVPAVFKDSDLPRTDRVSQNTGGLRRAKSVPVLSPKKGHIETDNDGLRWIDETAHASEKVLEMLRTEDAGPGQSAALYSHFWMLRKVHRGYACFDAYARISLAVSAQQLLLVEAYYSLGHFMSKSEGWPSPVQNTEGAWLALLMGVFACWILFKLDLYMRKRQRQWVQAGLWLAPCLTGLATQLFNVRTEHGEGGVRPCDQVVPVWLPWLVALLACACHVLWILIILWVSTPVLAHVELPISFRSAIYLDVFGWHRSRHFRAAAVENSQGTVTHWDPAEKKGDQMDDQRRVFLIFKEAKRLTRQLAKLSRPEAARHFSVEDKKGMDQLKSVLDEELTKDLESQLSMPWSRQTSDWSRQSSPFGSSWLQSACDDGSGTLVPYWVETRQGQVVWSRPDGHILDLMRLTDNVQELLDRINTSEDKTDALVAAEALPFELMPVYPDTEESSSILPWMSLKKVCWAQLIVWGASIVVVLFNPVYYDTPMAPRELYNPWAIRKLEVDWPHPRFRPSALACSTQDATVFVGDQFAIYGGDLYWAEEPLEDYENNVRGVHAAHHHLVHQRLLETAGPQQALKLQNMTLHPAIPSIELEVSWTAFGILRRKGRVLLLDRTSSRIVEQSIYPWIPGKKIWRLGPSLPHKRLEALAVSEGRNTICAKRKGFVNMGWAIIAATDSGQVVLFCPNLQDELHAVEMVVSLRHRAVAESVPDIYDSYTGSITPRQQKIIGISMDSELEVLWILSQSSEGDAEILLFDLRGQRVAEKWAMPTGRWWVPGLCDLGPGQGLLVASAADTNPGGPELWRFLPLVNPLHQKWVKERAAVR</sequence>
<gene>
    <name evidence="2" type="ORF">EVOR1521_LOCUS5512</name>
</gene>